<protein>
    <recommendedName>
        <fullName evidence="8">Mechanosensitive ion channel MscS domain-containing protein</fullName>
    </recommendedName>
</protein>
<evidence type="ECO:0000259" key="8">
    <source>
        <dbReference type="Pfam" id="PF00924"/>
    </source>
</evidence>
<feature type="transmembrane region" description="Helical" evidence="7">
    <location>
        <begin position="25"/>
        <end position="43"/>
    </location>
</feature>
<dbReference type="Proteomes" id="UP001501161">
    <property type="component" value="Unassembled WGS sequence"/>
</dbReference>
<keyword evidence="10" id="KW-1185">Reference proteome</keyword>
<comment type="similarity">
    <text evidence="2">Belongs to the MscS (TC 1.A.23) family.</text>
</comment>
<accession>A0ABP5JFJ8</accession>
<comment type="caution">
    <text evidence="9">The sequence shown here is derived from an EMBL/GenBank/DDBJ whole genome shotgun (WGS) entry which is preliminary data.</text>
</comment>
<dbReference type="EMBL" id="BAAAMQ010000017">
    <property type="protein sequence ID" value="GAA2116393.1"/>
    <property type="molecule type" value="Genomic_DNA"/>
</dbReference>
<dbReference type="RefSeq" id="WP_231250832.1">
    <property type="nucleotide sequence ID" value="NZ_BAAAMQ010000017.1"/>
</dbReference>
<dbReference type="Gene3D" id="3.30.70.100">
    <property type="match status" value="1"/>
</dbReference>
<evidence type="ECO:0000256" key="4">
    <source>
        <dbReference type="ARBA" id="ARBA00022692"/>
    </source>
</evidence>
<evidence type="ECO:0000256" key="5">
    <source>
        <dbReference type="ARBA" id="ARBA00022989"/>
    </source>
</evidence>
<dbReference type="InterPro" id="IPR010920">
    <property type="entry name" value="LSM_dom_sf"/>
</dbReference>
<keyword evidence="5 7" id="KW-1133">Transmembrane helix</keyword>
<dbReference type="Pfam" id="PF00924">
    <property type="entry name" value="MS_channel_2nd"/>
    <property type="match status" value="1"/>
</dbReference>
<proteinExistence type="inferred from homology"/>
<dbReference type="InterPro" id="IPR006685">
    <property type="entry name" value="MscS_channel_2nd"/>
</dbReference>
<evidence type="ECO:0000313" key="9">
    <source>
        <dbReference type="EMBL" id="GAA2116393.1"/>
    </source>
</evidence>
<reference evidence="10" key="1">
    <citation type="journal article" date="2019" name="Int. J. Syst. Evol. Microbiol.">
        <title>The Global Catalogue of Microorganisms (GCM) 10K type strain sequencing project: providing services to taxonomists for standard genome sequencing and annotation.</title>
        <authorList>
            <consortium name="The Broad Institute Genomics Platform"/>
            <consortium name="The Broad Institute Genome Sequencing Center for Infectious Disease"/>
            <person name="Wu L."/>
            <person name="Ma J."/>
        </authorList>
    </citation>
    <scope>NUCLEOTIDE SEQUENCE [LARGE SCALE GENOMIC DNA]</scope>
    <source>
        <strain evidence="10">JCM 13813</strain>
    </source>
</reference>
<dbReference type="InterPro" id="IPR045275">
    <property type="entry name" value="MscS_archaea/bacteria_type"/>
</dbReference>
<dbReference type="SUPFAM" id="SSF82861">
    <property type="entry name" value="Mechanosensitive channel protein MscS (YggB), transmembrane region"/>
    <property type="match status" value="1"/>
</dbReference>
<dbReference type="Gene3D" id="2.30.30.60">
    <property type="match status" value="1"/>
</dbReference>
<sequence>MSSPAPPPAQVLRDALEVPPVTGEALLVGVLVLAAGWLLGRVVRWATRRVLHWRGRSPSASEIFAALAQALVIVVSLAAALTLVFPSVKPVNALGGIGVLSIAAGIAFQTVLGNMFAGIVILARDIFRVGDQIAVDDVAGTVTRISLTSTVVRTFDGRKALIPNSVIHSQVVTVQTGYEQVRSTVALDIDDQSDFALATEVVEQAMRSVPVVLDDPAPQALLLGVGSATVHMELRFWSGARQMETRVAQHEVIVAVLRALADAEVATGSDVVMVEGGPALLGALARPATPGR</sequence>
<dbReference type="InterPro" id="IPR011014">
    <property type="entry name" value="MscS_channel_TM-2"/>
</dbReference>
<feature type="transmembrane region" description="Helical" evidence="7">
    <location>
        <begin position="97"/>
        <end position="123"/>
    </location>
</feature>
<gene>
    <name evidence="9" type="ORF">GCM10009726_35860</name>
</gene>
<organism evidence="9 10">
    <name type="scientific">Nocardioides furvisabuli</name>
    <dbReference type="NCBI Taxonomy" id="375542"/>
    <lineage>
        <taxon>Bacteria</taxon>
        <taxon>Bacillati</taxon>
        <taxon>Actinomycetota</taxon>
        <taxon>Actinomycetes</taxon>
        <taxon>Propionibacteriales</taxon>
        <taxon>Nocardioidaceae</taxon>
        <taxon>Nocardioides</taxon>
    </lineage>
</organism>
<evidence type="ECO:0000256" key="7">
    <source>
        <dbReference type="SAM" id="Phobius"/>
    </source>
</evidence>
<evidence type="ECO:0000256" key="3">
    <source>
        <dbReference type="ARBA" id="ARBA00022475"/>
    </source>
</evidence>
<dbReference type="PANTHER" id="PTHR30221:SF1">
    <property type="entry name" value="SMALL-CONDUCTANCE MECHANOSENSITIVE CHANNEL"/>
    <property type="match status" value="1"/>
</dbReference>
<feature type="transmembrane region" description="Helical" evidence="7">
    <location>
        <begin position="63"/>
        <end position="85"/>
    </location>
</feature>
<dbReference type="SUPFAM" id="SSF50182">
    <property type="entry name" value="Sm-like ribonucleoproteins"/>
    <property type="match status" value="1"/>
</dbReference>
<keyword evidence="3" id="KW-1003">Cell membrane</keyword>
<evidence type="ECO:0000256" key="2">
    <source>
        <dbReference type="ARBA" id="ARBA00008017"/>
    </source>
</evidence>
<dbReference type="InterPro" id="IPR023408">
    <property type="entry name" value="MscS_beta-dom_sf"/>
</dbReference>
<comment type="subcellular location">
    <subcellularLocation>
        <location evidence="1">Cell membrane</location>
        <topology evidence="1">Multi-pass membrane protein</topology>
    </subcellularLocation>
</comment>
<dbReference type="Gene3D" id="1.10.287.1260">
    <property type="match status" value="1"/>
</dbReference>
<name>A0ABP5JFJ8_9ACTN</name>
<evidence type="ECO:0000313" key="10">
    <source>
        <dbReference type="Proteomes" id="UP001501161"/>
    </source>
</evidence>
<evidence type="ECO:0000256" key="6">
    <source>
        <dbReference type="ARBA" id="ARBA00023136"/>
    </source>
</evidence>
<dbReference type="PANTHER" id="PTHR30221">
    <property type="entry name" value="SMALL-CONDUCTANCE MECHANOSENSITIVE CHANNEL"/>
    <property type="match status" value="1"/>
</dbReference>
<keyword evidence="6 7" id="KW-0472">Membrane</keyword>
<keyword evidence="4 7" id="KW-0812">Transmembrane</keyword>
<dbReference type="InterPro" id="IPR011066">
    <property type="entry name" value="MscS_channel_C_sf"/>
</dbReference>
<dbReference type="SUPFAM" id="SSF82689">
    <property type="entry name" value="Mechanosensitive channel protein MscS (YggB), C-terminal domain"/>
    <property type="match status" value="1"/>
</dbReference>
<feature type="domain" description="Mechanosensitive ion channel MscS" evidence="8">
    <location>
        <begin position="111"/>
        <end position="171"/>
    </location>
</feature>
<evidence type="ECO:0000256" key="1">
    <source>
        <dbReference type="ARBA" id="ARBA00004651"/>
    </source>
</evidence>